<feature type="transmembrane region" description="Helical" evidence="9">
    <location>
        <begin position="147"/>
        <end position="169"/>
    </location>
</feature>
<evidence type="ECO:0000256" key="2">
    <source>
        <dbReference type="ARBA" id="ARBA00008220"/>
    </source>
</evidence>
<dbReference type="Pfam" id="PF13520">
    <property type="entry name" value="AA_permease_2"/>
    <property type="match status" value="1"/>
</dbReference>
<gene>
    <name evidence="10" type="ORF">ABQJ54_15600</name>
</gene>
<organism evidence="10 11">
    <name type="scientific">Rhodanobacter lycopersici</name>
    <dbReference type="NCBI Taxonomy" id="3162487"/>
    <lineage>
        <taxon>Bacteria</taxon>
        <taxon>Pseudomonadati</taxon>
        <taxon>Pseudomonadota</taxon>
        <taxon>Gammaproteobacteria</taxon>
        <taxon>Lysobacterales</taxon>
        <taxon>Rhodanobacteraceae</taxon>
        <taxon>Rhodanobacter</taxon>
    </lineage>
</organism>
<evidence type="ECO:0000313" key="11">
    <source>
        <dbReference type="Proteomes" id="UP001556220"/>
    </source>
</evidence>
<evidence type="ECO:0000256" key="9">
    <source>
        <dbReference type="SAM" id="Phobius"/>
    </source>
</evidence>
<reference evidence="10 11" key="1">
    <citation type="submission" date="2024-06" db="EMBL/GenBank/DDBJ databases">
        <authorList>
            <person name="Woo H."/>
        </authorList>
    </citation>
    <scope>NUCLEOTIDE SEQUENCE [LARGE SCALE GENOMIC DNA]</scope>
    <source>
        <strain evidence="10 11">Si-c</strain>
    </source>
</reference>
<feature type="transmembrane region" description="Helical" evidence="9">
    <location>
        <begin position="270"/>
        <end position="293"/>
    </location>
</feature>
<dbReference type="PIRSF" id="PIRSF006060">
    <property type="entry name" value="AA_transporter"/>
    <property type="match status" value="1"/>
</dbReference>
<feature type="transmembrane region" description="Helical" evidence="9">
    <location>
        <begin position="384"/>
        <end position="400"/>
    </location>
</feature>
<keyword evidence="6 9" id="KW-1133">Transmembrane helix</keyword>
<dbReference type="InterPro" id="IPR002293">
    <property type="entry name" value="AA/rel_permease1"/>
</dbReference>
<feature type="transmembrane region" description="Helical" evidence="9">
    <location>
        <begin position="224"/>
        <end position="250"/>
    </location>
</feature>
<feature type="transmembrane region" description="Helical" evidence="9">
    <location>
        <begin position="83"/>
        <end position="106"/>
    </location>
</feature>
<keyword evidence="11" id="KW-1185">Reference proteome</keyword>
<keyword evidence="4" id="KW-1003">Cell membrane</keyword>
<dbReference type="PANTHER" id="PTHR42770">
    <property type="entry name" value="AMINO ACID TRANSPORTER-RELATED"/>
    <property type="match status" value="1"/>
</dbReference>
<name>A0ABV3QH57_9GAMM</name>
<feature type="transmembrane region" description="Helical" evidence="9">
    <location>
        <begin position="7"/>
        <end position="29"/>
    </location>
</feature>
<feature type="transmembrane region" description="Helical" evidence="9">
    <location>
        <begin position="112"/>
        <end position="135"/>
    </location>
</feature>
<evidence type="ECO:0000256" key="5">
    <source>
        <dbReference type="ARBA" id="ARBA00022692"/>
    </source>
</evidence>
<evidence type="ECO:0000256" key="6">
    <source>
        <dbReference type="ARBA" id="ARBA00022989"/>
    </source>
</evidence>
<comment type="caution">
    <text evidence="10">The sequence shown here is derived from an EMBL/GenBank/DDBJ whole genome shotgun (WGS) entry which is preliminary data.</text>
</comment>
<dbReference type="Proteomes" id="UP001556220">
    <property type="component" value="Unassembled WGS sequence"/>
</dbReference>
<evidence type="ECO:0000256" key="1">
    <source>
        <dbReference type="ARBA" id="ARBA00004651"/>
    </source>
</evidence>
<comment type="function">
    <text evidence="8">Major component of the acid-resistance (AR) system allowing enteric pathogens to survive the acidic environment in the stomach. Exchanges extracellular arginine for its intracellular decarboxylation product agmatine (Agm) thereby expelling intracellular protons. Probably undergoes several conformational states in order to translocate the substrate across the membrane; keeps the substrate accessible to only 1 side of the membrane at a time by opening and closing 3 membrane-internal gates.</text>
</comment>
<feature type="transmembrane region" description="Helical" evidence="9">
    <location>
        <begin position="321"/>
        <end position="339"/>
    </location>
</feature>
<evidence type="ECO:0000313" key="10">
    <source>
        <dbReference type="EMBL" id="MEW9573181.1"/>
    </source>
</evidence>
<keyword evidence="7 9" id="KW-0472">Membrane</keyword>
<dbReference type="Gene3D" id="1.20.1740.10">
    <property type="entry name" value="Amino acid/polyamine transporter I"/>
    <property type="match status" value="1"/>
</dbReference>
<feature type="transmembrane region" description="Helical" evidence="9">
    <location>
        <begin position="189"/>
        <end position="212"/>
    </location>
</feature>
<proteinExistence type="inferred from homology"/>
<dbReference type="EMBL" id="JBFOHK010000004">
    <property type="protein sequence ID" value="MEW9573181.1"/>
    <property type="molecule type" value="Genomic_DNA"/>
</dbReference>
<protein>
    <recommendedName>
        <fullName evidence="3">Arginine/agmatine antiporter</fullName>
    </recommendedName>
</protein>
<feature type="transmembrane region" description="Helical" evidence="9">
    <location>
        <begin position="345"/>
        <end position="372"/>
    </location>
</feature>
<evidence type="ECO:0000256" key="3">
    <source>
        <dbReference type="ARBA" id="ARBA00021069"/>
    </source>
</evidence>
<feature type="transmembrane region" description="Helical" evidence="9">
    <location>
        <begin position="406"/>
        <end position="423"/>
    </location>
</feature>
<evidence type="ECO:0000256" key="4">
    <source>
        <dbReference type="ARBA" id="ARBA00022475"/>
    </source>
</evidence>
<comment type="similarity">
    <text evidence="2">Belongs to the amino acid-polyamine-organocation (APC) superfamily. Basic amino acid/polyamine antiporter (APA) (TC 2.A.3.2) family.</text>
</comment>
<evidence type="ECO:0000256" key="7">
    <source>
        <dbReference type="ARBA" id="ARBA00023136"/>
    </source>
</evidence>
<comment type="subcellular location">
    <subcellularLocation>
        <location evidence="1">Cell membrane</location>
        <topology evidence="1">Multi-pass membrane protein</topology>
    </subcellularLocation>
</comment>
<accession>A0ABV3QH57</accession>
<dbReference type="RefSeq" id="WP_367855235.1">
    <property type="nucleotide sequence ID" value="NZ_JBFOHK010000004.1"/>
</dbReference>
<dbReference type="InterPro" id="IPR050367">
    <property type="entry name" value="APC_superfamily"/>
</dbReference>
<sequence length="433" mass="45371">MNTSKGQIGLVTATALVLGNMIGSGVFLLPASLAPYGGYSLIGWLVSATGALLLAGVFYRLARRAPRAGGPYAYSREAFGDCVGFLVAWMYWVALVSGNAAVAVAVTSYLSALFPVIASHPLFGALSALTAIWALTAVNIAGVRSAGVLQVLTTVLKLLPLLALALFGFTRFDPHLLAPGPHAGSPWNAVNICVAATLFAFIGVECASIPAGHVRDPEKTIPRATLAGTIIAAAVYVACTTAVMGLLPASELANSQAPFVDAGRLLWGSWASWLIAGAAAISCFGALNGWILISGQFPQAVARDGLFPRFLARESAQSTPVAALLVAAVFASLIVLTNYSHGMVAMFTFILLLPTLSNVVAYLFCTMADIVLAYRSGRPVPLRDPILACAAFAFSMWAVIGAGADAAYWNFVLLALGLPLYVWQLHHTRRMAQ</sequence>
<feature type="transmembrane region" description="Helical" evidence="9">
    <location>
        <begin position="41"/>
        <end position="62"/>
    </location>
</feature>
<keyword evidence="5 9" id="KW-0812">Transmembrane</keyword>
<evidence type="ECO:0000256" key="8">
    <source>
        <dbReference type="ARBA" id="ARBA00045636"/>
    </source>
</evidence>
<dbReference type="PANTHER" id="PTHR42770:SF18">
    <property type="entry name" value="ARGININE_AGMATINE ANTIPORTER"/>
    <property type="match status" value="1"/>
</dbReference>